<organism evidence="1 2">
    <name type="scientific">Salinibacillus aidingensis</name>
    <dbReference type="NCBI Taxonomy" id="237684"/>
    <lineage>
        <taxon>Bacteria</taxon>
        <taxon>Bacillati</taxon>
        <taxon>Bacillota</taxon>
        <taxon>Bacilli</taxon>
        <taxon>Bacillales</taxon>
        <taxon>Bacillaceae</taxon>
        <taxon>Salinibacillus</taxon>
    </lineage>
</organism>
<reference evidence="2" key="1">
    <citation type="journal article" date="2019" name="Int. J. Syst. Evol. Microbiol.">
        <title>The Global Catalogue of Microorganisms (GCM) 10K type strain sequencing project: providing services to taxonomists for standard genome sequencing and annotation.</title>
        <authorList>
            <consortium name="The Broad Institute Genomics Platform"/>
            <consortium name="The Broad Institute Genome Sequencing Center for Infectious Disease"/>
            <person name="Wu L."/>
            <person name="Ma J."/>
        </authorList>
    </citation>
    <scope>NUCLEOTIDE SEQUENCE [LARGE SCALE GENOMIC DNA]</scope>
    <source>
        <strain evidence="2">JCM 12389</strain>
    </source>
</reference>
<sequence>MNTITNFQFLVKEFEEQLNRNLKQQEKDFLFWVYLKYLEENEFDQYQVN</sequence>
<accession>A0ABP3KVF8</accession>
<evidence type="ECO:0000313" key="2">
    <source>
        <dbReference type="Proteomes" id="UP001500880"/>
    </source>
</evidence>
<protein>
    <submittedName>
        <fullName evidence="1">Uncharacterized protein</fullName>
    </submittedName>
</protein>
<dbReference type="EMBL" id="BAAADO010000002">
    <property type="protein sequence ID" value="GAA0487893.1"/>
    <property type="molecule type" value="Genomic_DNA"/>
</dbReference>
<gene>
    <name evidence="1" type="ORF">GCM10008986_11800</name>
</gene>
<keyword evidence="2" id="KW-1185">Reference proteome</keyword>
<dbReference type="Proteomes" id="UP001500880">
    <property type="component" value="Unassembled WGS sequence"/>
</dbReference>
<name>A0ABP3KVF8_9BACI</name>
<evidence type="ECO:0000313" key="1">
    <source>
        <dbReference type="EMBL" id="GAA0487893.1"/>
    </source>
</evidence>
<comment type="caution">
    <text evidence="1">The sequence shown here is derived from an EMBL/GenBank/DDBJ whole genome shotgun (WGS) entry which is preliminary data.</text>
</comment>
<dbReference type="RefSeq" id="WP_162038886.1">
    <property type="nucleotide sequence ID" value="NZ_BAAADO010000002.1"/>
</dbReference>
<proteinExistence type="predicted"/>